<feature type="compositionally biased region" description="Basic and acidic residues" evidence="1">
    <location>
        <begin position="178"/>
        <end position="189"/>
    </location>
</feature>
<name>A0A9N8KBJ0_9PEZI</name>
<feature type="region of interest" description="Disordered" evidence="1">
    <location>
        <begin position="161"/>
        <end position="189"/>
    </location>
</feature>
<feature type="compositionally biased region" description="Basic and acidic residues" evidence="1">
    <location>
        <begin position="1"/>
        <end position="18"/>
    </location>
</feature>
<comment type="caution">
    <text evidence="2">The sequence shown here is derived from an EMBL/GenBank/DDBJ whole genome shotgun (WGS) entry which is preliminary data.</text>
</comment>
<dbReference type="OrthoDB" id="3909097at2759"/>
<evidence type="ECO:0000256" key="1">
    <source>
        <dbReference type="SAM" id="MobiDB-lite"/>
    </source>
</evidence>
<accession>A0A9N8KBJ0</accession>
<feature type="compositionally biased region" description="Basic and acidic residues" evidence="1">
    <location>
        <begin position="99"/>
        <end position="127"/>
    </location>
</feature>
<organism evidence="2 3">
    <name type="scientific">Aureobasidium mustum</name>
    <dbReference type="NCBI Taxonomy" id="2773714"/>
    <lineage>
        <taxon>Eukaryota</taxon>
        <taxon>Fungi</taxon>
        <taxon>Dikarya</taxon>
        <taxon>Ascomycota</taxon>
        <taxon>Pezizomycotina</taxon>
        <taxon>Dothideomycetes</taxon>
        <taxon>Dothideomycetidae</taxon>
        <taxon>Dothideales</taxon>
        <taxon>Saccotheciaceae</taxon>
        <taxon>Aureobasidium</taxon>
    </lineage>
</organism>
<keyword evidence="3" id="KW-1185">Reference proteome</keyword>
<feature type="region of interest" description="Disordered" evidence="1">
    <location>
        <begin position="1"/>
        <end position="149"/>
    </location>
</feature>
<feature type="compositionally biased region" description="Basic residues" evidence="1">
    <location>
        <begin position="82"/>
        <end position="98"/>
    </location>
</feature>
<dbReference type="EMBL" id="CAIJEO010000013">
    <property type="protein sequence ID" value="CAD0101228.1"/>
    <property type="molecule type" value="Genomic_DNA"/>
</dbReference>
<sequence>MMLENLPDRSKKRDRDDVFGPSLLTSQKCVNYNKDQPQSHAKHHTPSKASAETTATTAPKPTMAIGPKDCPDCKPGETNGRCPKHKKHNNPGRNKRKREAKERLLKNPFKDLSKPVIDEHSFEHRDNNISTTQQQEYRMARSISPEGGVAIDEETLAKLRSHHHSTLGCDGDSSGDGLSHDDSHDDRSP</sequence>
<evidence type="ECO:0000313" key="3">
    <source>
        <dbReference type="Proteomes" id="UP000714618"/>
    </source>
</evidence>
<feature type="compositionally biased region" description="Low complexity" evidence="1">
    <location>
        <begin position="47"/>
        <end position="62"/>
    </location>
</feature>
<dbReference type="Proteomes" id="UP000714618">
    <property type="component" value="Unassembled WGS sequence"/>
</dbReference>
<dbReference type="AlphaFoldDB" id="A0A9N8KBJ0"/>
<feature type="compositionally biased region" description="Low complexity" evidence="1">
    <location>
        <begin position="167"/>
        <end position="177"/>
    </location>
</feature>
<protein>
    <submittedName>
        <fullName evidence="2">Uncharacterized protein</fullName>
    </submittedName>
</protein>
<evidence type="ECO:0000313" key="2">
    <source>
        <dbReference type="EMBL" id="CAD0101228.1"/>
    </source>
</evidence>
<feature type="compositionally biased region" description="Polar residues" evidence="1">
    <location>
        <begin position="23"/>
        <end position="39"/>
    </location>
</feature>
<proteinExistence type="predicted"/>
<gene>
    <name evidence="2" type="ORF">AWRI4233_LOCUS10053</name>
</gene>
<reference evidence="2" key="1">
    <citation type="submission" date="2020-06" db="EMBL/GenBank/DDBJ databases">
        <authorList>
            <person name="Onetto C."/>
        </authorList>
    </citation>
    <scope>NUCLEOTIDE SEQUENCE</scope>
</reference>